<dbReference type="SUPFAM" id="SSF51735">
    <property type="entry name" value="NAD(P)-binding Rossmann-fold domains"/>
    <property type="match status" value="1"/>
</dbReference>
<dbReference type="PANTHER" id="PTHR43162">
    <property type="match status" value="1"/>
</dbReference>
<accession>A0A5B1M1S2</accession>
<sequence length="276" mass="29576">MTTLVTGATGNSGRQVVAELVRRGEQVRALTRDPAAAAAVLPAGVDLVRGTHTAPETLDAALEDVDRLHITVTSGLAEVGPALVRRAVDAGVRRITVLWGGYVGPVEEAVAGSGVEWTRLEPQEFMSNTLTWRASIRAEGVVREPYDLPSALVHEADIGAVAAAALMEDGHHGRVYTLTGPEALTPSQRIRVLSRALGTPIDLVRITHEQAVDRLMATGVSRADADFVVGWYATPPDEAWTVVDTVEQVTGRPARTFEQWVAEHVESFREPQATVA</sequence>
<feature type="domain" description="NmrA-like" evidence="1">
    <location>
        <begin position="3"/>
        <end position="95"/>
    </location>
</feature>
<reference evidence="2 3" key="1">
    <citation type="submission" date="2019-09" db="EMBL/GenBank/DDBJ databases">
        <title>Nocardioides panacisoli sp. nov., isolated from the soil of a ginseng field.</title>
        <authorList>
            <person name="Cho C."/>
        </authorList>
    </citation>
    <scope>NUCLEOTIDE SEQUENCE [LARGE SCALE GENOMIC DNA]</scope>
    <source>
        <strain evidence="2 3">BN140041</strain>
    </source>
</reference>
<dbReference type="AlphaFoldDB" id="A0A5B1M1S2"/>
<dbReference type="InterPro" id="IPR008030">
    <property type="entry name" value="NmrA-like"/>
</dbReference>
<evidence type="ECO:0000313" key="2">
    <source>
        <dbReference type="EMBL" id="KAA1426714.1"/>
    </source>
</evidence>
<protein>
    <submittedName>
        <fullName evidence="2">NAD(P)H-binding protein</fullName>
    </submittedName>
</protein>
<name>A0A5B1M1S2_9ACTN</name>
<dbReference type="Proteomes" id="UP000324351">
    <property type="component" value="Unassembled WGS sequence"/>
</dbReference>
<dbReference type="RefSeq" id="WP_149750745.1">
    <property type="nucleotide sequence ID" value="NZ_VUJW01000006.1"/>
</dbReference>
<gene>
    <name evidence="2" type="ORF">F0U47_12110</name>
</gene>
<dbReference type="Pfam" id="PF05368">
    <property type="entry name" value="NmrA"/>
    <property type="match status" value="1"/>
</dbReference>
<proteinExistence type="predicted"/>
<dbReference type="PANTHER" id="PTHR43162:SF1">
    <property type="entry name" value="PRESTALK A DIFFERENTIATION PROTEIN A"/>
    <property type="match status" value="1"/>
</dbReference>
<organism evidence="2 3">
    <name type="scientific">Nocardioides antri</name>
    <dbReference type="NCBI Taxonomy" id="2607659"/>
    <lineage>
        <taxon>Bacteria</taxon>
        <taxon>Bacillati</taxon>
        <taxon>Actinomycetota</taxon>
        <taxon>Actinomycetes</taxon>
        <taxon>Propionibacteriales</taxon>
        <taxon>Nocardioidaceae</taxon>
        <taxon>Nocardioides</taxon>
    </lineage>
</organism>
<reference evidence="2 3" key="2">
    <citation type="submission" date="2019-09" db="EMBL/GenBank/DDBJ databases">
        <authorList>
            <person name="Jin C."/>
        </authorList>
    </citation>
    <scope>NUCLEOTIDE SEQUENCE [LARGE SCALE GENOMIC DNA]</scope>
    <source>
        <strain evidence="2 3">BN140041</strain>
    </source>
</reference>
<dbReference type="InterPro" id="IPR051604">
    <property type="entry name" value="Ergot_Alk_Oxidoreductase"/>
</dbReference>
<keyword evidence="3" id="KW-1185">Reference proteome</keyword>
<dbReference type="Gene3D" id="3.40.50.720">
    <property type="entry name" value="NAD(P)-binding Rossmann-like Domain"/>
    <property type="match status" value="1"/>
</dbReference>
<dbReference type="InterPro" id="IPR036291">
    <property type="entry name" value="NAD(P)-bd_dom_sf"/>
</dbReference>
<evidence type="ECO:0000313" key="3">
    <source>
        <dbReference type="Proteomes" id="UP000324351"/>
    </source>
</evidence>
<comment type="caution">
    <text evidence="2">The sequence shown here is derived from an EMBL/GenBank/DDBJ whole genome shotgun (WGS) entry which is preliminary data.</text>
</comment>
<dbReference type="Gene3D" id="3.90.25.10">
    <property type="entry name" value="UDP-galactose 4-epimerase, domain 1"/>
    <property type="match status" value="1"/>
</dbReference>
<evidence type="ECO:0000259" key="1">
    <source>
        <dbReference type="Pfam" id="PF05368"/>
    </source>
</evidence>
<dbReference type="EMBL" id="VUJW01000006">
    <property type="protein sequence ID" value="KAA1426714.1"/>
    <property type="molecule type" value="Genomic_DNA"/>
</dbReference>